<dbReference type="OrthoDB" id="4149797at2"/>
<evidence type="ECO:0000313" key="2">
    <source>
        <dbReference type="Proteomes" id="UP000326979"/>
    </source>
</evidence>
<sequence>MSASAGPEPRLDSVEIRVTFSGADAAAATRALAPDHGGARRRVYFCEAVTRSPYGDALTRAPYGDALVARSPYTDETLARSWATPARLPLLDAGVTLRLRAGSGRGANGDGGGDATAELRPCRTSLLTERWLDFRSQGPDSFRLAGDWSGERRVLAASFASDCGRTAVEAVTSGGKPPATAFSDRQRAFLAECADLPIGFGDLDVLGPVATTVWTGIRLDHHEVTLEHWSLPGDETDAPLEWLEVSERVAPEGAEVVQASLTAMLRGQGLEPDLAHSTRTRRVLETLAERGAVRRPGEG</sequence>
<name>A0A5N8WGW3_9ACTN</name>
<dbReference type="AlphaFoldDB" id="A0A5N8WGW3"/>
<keyword evidence="2" id="KW-1185">Reference proteome</keyword>
<dbReference type="RefSeq" id="WP_152791922.1">
    <property type="nucleotide sequence ID" value="NZ_BAABEQ010000020.1"/>
</dbReference>
<accession>A0A5N8WGW3</accession>
<proteinExistence type="predicted"/>
<dbReference type="Proteomes" id="UP000326979">
    <property type="component" value="Unassembled WGS sequence"/>
</dbReference>
<evidence type="ECO:0008006" key="3">
    <source>
        <dbReference type="Google" id="ProtNLM"/>
    </source>
</evidence>
<evidence type="ECO:0000313" key="1">
    <source>
        <dbReference type="EMBL" id="MPY46721.1"/>
    </source>
</evidence>
<comment type="caution">
    <text evidence="1">The sequence shown here is derived from an EMBL/GenBank/DDBJ whole genome shotgun (WGS) entry which is preliminary data.</text>
</comment>
<reference evidence="1 2" key="1">
    <citation type="submission" date="2019-07" db="EMBL/GenBank/DDBJ databases">
        <title>New species of Amycolatopsis and Streptomyces.</title>
        <authorList>
            <person name="Duangmal K."/>
            <person name="Teo W.F.A."/>
            <person name="Lipun K."/>
        </authorList>
    </citation>
    <scope>NUCLEOTIDE SEQUENCE [LARGE SCALE GENOMIC DNA]</scope>
    <source>
        <strain evidence="1 2">TISTR 2346</strain>
    </source>
</reference>
<dbReference type="EMBL" id="VJZE01000762">
    <property type="protein sequence ID" value="MPY46721.1"/>
    <property type="molecule type" value="Genomic_DNA"/>
</dbReference>
<gene>
    <name evidence="1" type="ORF">FNH04_44545</name>
</gene>
<organism evidence="1 2">
    <name type="scientific">Streptomyces phyllanthi</name>
    <dbReference type="NCBI Taxonomy" id="1803180"/>
    <lineage>
        <taxon>Bacteria</taxon>
        <taxon>Bacillati</taxon>
        <taxon>Actinomycetota</taxon>
        <taxon>Actinomycetes</taxon>
        <taxon>Kitasatosporales</taxon>
        <taxon>Streptomycetaceae</taxon>
        <taxon>Streptomyces</taxon>
    </lineage>
</organism>
<protein>
    <recommendedName>
        <fullName evidence="3">CYTH domain-containing protein</fullName>
    </recommendedName>
</protein>